<dbReference type="GO" id="GO:0016020">
    <property type="term" value="C:membrane"/>
    <property type="evidence" value="ECO:0007669"/>
    <property type="project" value="UniProtKB-SubCell"/>
</dbReference>
<dbReference type="Gene3D" id="1.20.1250.20">
    <property type="entry name" value="MFS general substrate transporter like domains"/>
    <property type="match status" value="1"/>
</dbReference>
<dbReference type="InterPro" id="IPR020846">
    <property type="entry name" value="MFS_dom"/>
</dbReference>
<sequence length="552" mass="62352">LSQKKNQMKMLNTIQSNSLIETHENQQKVEQYSYRQYKKDKVKLKQGKNSALKTSLIVFPPQFIFTLLQTSIQTLAIDITKDLNIEVNQIQWLSHVENMVLCSLASVSNRIHARFGVQRCYIVGSYIISIANLVLFLFPEFWTIMVMRSVSALGFGIVIPATVPMTNYLVFPSKIEQGLSYTGVFVPVAQIVATFLGSYISSTIGWKWMFLIGSCIGIIHTIVITFVLPTPKGDSRIKFDPIGVTLMAVFPALSILGIGFLLLKDISWVVCLVLISISVFSLIAFFIYNKKWSVHKVIPLAVLNPNTIAFLMQNLILGAGVQADIFFQPILWQKVFKFDTIMNGVLIGICKTIQVPFAILYAKIIKNMTIKLITAICSVSFILIYIMQIVVLQFYRNLYVIEVLNLLSAVIYMQNHVAIQVYNVVGSPKQYGPISSTYVGFGNKYAWSIGVATSTLVQQISHSIYGENSYVFSVQLAYCLGIIFLIVALGFSCKMGVFKWERGRIGFTERRTISYKTYPELAEVSDELVESTEQYNEKEEQINAWKYGQLHQ</sequence>
<feature type="transmembrane region" description="Helical" evidence="6">
    <location>
        <begin position="206"/>
        <end position="229"/>
    </location>
</feature>
<feature type="transmembrane region" description="Helical" evidence="6">
    <location>
        <begin position="300"/>
        <end position="321"/>
    </location>
</feature>
<protein>
    <submittedName>
        <fullName evidence="8">Major facilitator superfamily protein</fullName>
    </submittedName>
</protein>
<comment type="subcellular location">
    <subcellularLocation>
        <location evidence="1">Membrane</location>
        <topology evidence="1">Multi-pass membrane protein</topology>
    </subcellularLocation>
</comment>
<dbReference type="GO" id="GO:0022857">
    <property type="term" value="F:transmembrane transporter activity"/>
    <property type="evidence" value="ECO:0007669"/>
    <property type="project" value="InterPro"/>
</dbReference>
<evidence type="ECO:0000256" key="2">
    <source>
        <dbReference type="ARBA" id="ARBA00022448"/>
    </source>
</evidence>
<evidence type="ECO:0000256" key="5">
    <source>
        <dbReference type="ARBA" id="ARBA00023136"/>
    </source>
</evidence>
<evidence type="ECO:0000256" key="3">
    <source>
        <dbReference type="ARBA" id="ARBA00022692"/>
    </source>
</evidence>
<evidence type="ECO:0000256" key="6">
    <source>
        <dbReference type="SAM" id="Phobius"/>
    </source>
</evidence>
<feature type="transmembrane region" description="Helical" evidence="6">
    <location>
        <begin position="150"/>
        <end position="171"/>
    </location>
</feature>
<evidence type="ECO:0000259" key="7">
    <source>
        <dbReference type="PROSITE" id="PS50850"/>
    </source>
</evidence>
<proteinExistence type="predicted"/>
<keyword evidence="3 6" id="KW-0812">Transmembrane</keyword>
<dbReference type="EMBL" id="GDID01003659">
    <property type="protein sequence ID" value="JAP92947.1"/>
    <property type="molecule type" value="Transcribed_RNA"/>
</dbReference>
<evidence type="ECO:0000313" key="8">
    <source>
        <dbReference type="EMBL" id="JAP92947.1"/>
    </source>
</evidence>
<feature type="transmembrane region" description="Helical" evidence="6">
    <location>
        <begin position="470"/>
        <end position="492"/>
    </location>
</feature>
<feature type="transmembrane region" description="Helical" evidence="6">
    <location>
        <begin position="372"/>
        <end position="395"/>
    </location>
</feature>
<organism evidence="8">
    <name type="scientific">Trepomonas sp. PC1</name>
    <dbReference type="NCBI Taxonomy" id="1076344"/>
    <lineage>
        <taxon>Eukaryota</taxon>
        <taxon>Metamonada</taxon>
        <taxon>Diplomonadida</taxon>
        <taxon>Hexamitidae</taxon>
        <taxon>Hexamitinae</taxon>
        <taxon>Trepomonas</taxon>
    </lineage>
</organism>
<dbReference type="Pfam" id="PF07690">
    <property type="entry name" value="MFS_1"/>
    <property type="match status" value="1"/>
</dbReference>
<dbReference type="PANTHER" id="PTHR42718">
    <property type="entry name" value="MAJOR FACILITATOR SUPERFAMILY MULTIDRUG TRANSPORTER MFSC"/>
    <property type="match status" value="1"/>
</dbReference>
<accession>A0A146K8L5</accession>
<feature type="non-terminal residue" evidence="8">
    <location>
        <position position="1"/>
    </location>
</feature>
<feature type="transmembrane region" description="Helical" evidence="6">
    <location>
        <begin position="266"/>
        <end position="288"/>
    </location>
</feature>
<keyword evidence="2" id="KW-0813">Transport</keyword>
<dbReference type="InterPro" id="IPR036259">
    <property type="entry name" value="MFS_trans_sf"/>
</dbReference>
<dbReference type="PANTHER" id="PTHR42718:SF9">
    <property type="entry name" value="MAJOR FACILITATOR SUPERFAMILY MULTIDRUG TRANSPORTER MFSC"/>
    <property type="match status" value="1"/>
</dbReference>
<dbReference type="SUPFAM" id="SSF103473">
    <property type="entry name" value="MFS general substrate transporter"/>
    <property type="match status" value="1"/>
</dbReference>
<keyword evidence="5 6" id="KW-0472">Membrane</keyword>
<dbReference type="PROSITE" id="PS50850">
    <property type="entry name" value="MFS"/>
    <property type="match status" value="1"/>
</dbReference>
<feature type="transmembrane region" description="Helical" evidence="6">
    <location>
        <begin position="341"/>
        <end position="360"/>
    </location>
</feature>
<feature type="transmembrane region" description="Helical" evidence="6">
    <location>
        <begin position="178"/>
        <end position="200"/>
    </location>
</feature>
<feature type="transmembrane region" description="Helical" evidence="6">
    <location>
        <begin position="241"/>
        <end position="260"/>
    </location>
</feature>
<keyword evidence="4 6" id="KW-1133">Transmembrane helix</keyword>
<name>A0A146K8L5_9EUKA</name>
<evidence type="ECO:0000256" key="1">
    <source>
        <dbReference type="ARBA" id="ARBA00004141"/>
    </source>
</evidence>
<reference evidence="8" key="1">
    <citation type="submission" date="2015-07" db="EMBL/GenBank/DDBJ databases">
        <title>Adaptation to a free-living lifestyle via gene acquisitions in the diplomonad Trepomonas sp. PC1.</title>
        <authorList>
            <person name="Xu F."/>
            <person name="Jerlstrom-Hultqvist J."/>
            <person name="Kolisko M."/>
            <person name="Simpson A.G.B."/>
            <person name="Roger A.J."/>
            <person name="Svard S.G."/>
            <person name="Andersson J.O."/>
        </authorList>
    </citation>
    <scope>NUCLEOTIDE SEQUENCE</scope>
    <source>
        <strain evidence="8">PC1</strain>
    </source>
</reference>
<evidence type="ECO:0000256" key="4">
    <source>
        <dbReference type="ARBA" id="ARBA00022989"/>
    </source>
</evidence>
<dbReference type="AlphaFoldDB" id="A0A146K8L5"/>
<feature type="domain" description="Major facilitator superfamily (MFS) profile" evidence="7">
    <location>
        <begin position="54"/>
        <end position="494"/>
    </location>
</feature>
<dbReference type="InterPro" id="IPR011701">
    <property type="entry name" value="MFS"/>
</dbReference>
<feature type="transmembrane region" description="Helical" evidence="6">
    <location>
        <begin position="120"/>
        <end position="138"/>
    </location>
</feature>
<gene>
    <name evidence="8" type="ORF">TPC1_14945</name>
</gene>